<feature type="region of interest" description="Disordered" evidence="1">
    <location>
        <begin position="76"/>
        <end position="99"/>
    </location>
</feature>
<feature type="compositionally biased region" description="Basic residues" evidence="1">
    <location>
        <begin position="76"/>
        <end position="87"/>
    </location>
</feature>
<sequence>MIMMVSISSSFLKKSSPVSPKFFAYEWFSVFVVMGCLMVLVGVTLASRTDEMRLPSIKERRVLVKKIQVSKLKKVSKKRARSTKKKSRGEGVKVELFLS</sequence>
<dbReference type="AlphaFoldDB" id="A0A0C1C0F5"/>
<keyword evidence="2" id="KW-1133">Transmembrane helix</keyword>
<name>A0A0C1C0F5_9BACT</name>
<evidence type="ECO:0000256" key="2">
    <source>
        <dbReference type="SAM" id="Phobius"/>
    </source>
</evidence>
<proteinExistence type="predicted"/>
<dbReference type="EMBL" id="JSAM01000091">
    <property type="protein sequence ID" value="KIA77106.1"/>
    <property type="molecule type" value="Genomic_DNA"/>
</dbReference>
<protein>
    <submittedName>
        <fullName evidence="3">Uncharacterized protein</fullName>
    </submittedName>
</protein>
<evidence type="ECO:0000313" key="4">
    <source>
        <dbReference type="Proteomes" id="UP000031307"/>
    </source>
</evidence>
<dbReference type="PATRIC" id="fig|83552.4.peg.1808"/>
<comment type="caution">
    <text evidence="3">The sequence shown here is derived from an EMBL/GenBank/DDBJ whole genome shotgun (WGS) entry which is preliminary data.</text>
</comment>
<dbReference type="Proteomes" id="UP000031307">
    <property type="component" value="Unassembled WGS sequence"/>
</dbReference>
<keyword evidence="2" id="KW-0472">Membrane</keyword>
<evidence type="ECO:0000256" key="1">
    <source>
        <dbReference type="SAM" id="MobiDB-lite"/>
    </source>
</evidence>
<organism evidence="3 4">
    <name type="scientific">Parachlamydia acanthamoebae</name>
    <dbReference type="NCBI Taxonomy" id="83552"/>
    <lineage>
        <taxon>Bacteria</taxon>
        <taxon>Pseudomonadati</taxon>
        <taxon>Chlamydiota</taxon>
        <taxon>Chlamydiia</taxon>
        <taxon>Parachlamydiales</taxon>
        <taxon>Parachlamydiaceae</taxon>
        <taxon>Parachlamydia</taxon>
    </lineage>
</organism>
<evidence type="ECO:0000313" key="3">
    <source>
        <dbReference type="EMBL" id="KIA77106.1"/>
    </source>
</evidence>
<feature type="transmembrane region" description="Helical" evidence="2">
    <location>
        <begin position="27"/>
        <end position="46"/>
    </location>
</feature>
<keyword evidence="2" id="KW-0812">Transmembrane</keyword>
<accession>A0A0C1C0F5</accession>
<gene>
    <name evidence="3" type="ORF">DB43_GV00560</name>
</gene>
<reference evidence="3 4" key="1">
    <citation type="journal article" date="2014" name="Mol. Biol. Evol.">
        <title>Massive expansion of Ubiquitination-related gene families within the Chlamydiae.</title>
        <authorList>
            <person name="Domman D."/>
            <person name="Collingro A."/>
            <person name="Lagkouvardos I."/>
            <person name="Gehre L."/>
            <person name="Weinmaier T."/>
            <person name="Rattei T."/>
            <person name="Subtil A."/>
            <person name="Horn M."/>
        </authorList>
    </citation>
    <scope>NUCLEOTIDE SEQUENCE [LARGE SCALE GENOMIC DNA]</scope>
    <source>
        <strain evidence="3 4">OEW1</strain>
    </source>
</reference>